<dbReference type="CDD" id="cd04276">
    <property type="entry name" value="ZnMc_MMP_like_2"/>
    <property type="match status" value="1"/>
</dbReference>
<keyword evidence="5" id="KW-1185">Reference proteome</keyword>
<feature type="domain" description="DUF5117" evidence="3">
    <location>
        <begin position="92"/>
        <end position="284"/>
    </location>
</feature>
<dbReference type="Gene3D" id="3.40.390.10">
    <property type="entry name" value="Collagenase (Catalytic Domain)"/>
    <property type="match status" value="1"/>
</dbReference>
<dbReference type="RefSeq" id="WP_192007046.1">
    <property type="nucleotide sequence ID" value="NZ_JACYTQ010000001.1"/>
</dbReference>
<evidence type="ECO:0000313" key="4">
    <source>
        <dbReference type="EMBL" id="MBD8487266.1"/>
    </source>
</evidence>
<keyword evidence="4" id="KW-0482">Metalloprotease</keyword>
<feature type="signal peptide" evidence="1">
    <location>
        <begin position="1"/>
        <end position="28"/>
    </location>
</feature>
<evidence type="ECO:0000259" key="2">
    <source>
        <dbReference type="Pfam" id="PF16313"/>
    </source>
</evidence>
<dbReference type="InterPro" id="IPR033413">
    <property type="entry name" value="DUF5117"/>
</dbReference>
<dbReference type="SUPFAM" id="SSF55486">
    <property type="entry name" value="Metalloproteases ('zincins'), catalytic domain"/>
    <property type="match status" value="1"/>
</dbReference>
<proteinExistence type="predicted"/>
<dbReference type="PANTHER" id="PTHR38478:SF1">
    <property type="entry name" value="ZINC DEPENDENT METALLOPROTEASE DOMAIN LIPOPROTEIN"/>
    <property type="match status" value="1"/>
</dbReference>
<evidence type="ECO:0000256" key="1">
    <source>
        <dbReference type="SAM" id="SignalP"/>
    </source>
</evidence>
<keyword evidence="4" id="KW-0645">Protease</keyword>
<gene>
    <name evidence="4" type="ORF">IFO69_00760</name>
</gene>
<dbReference type="Proteomes" id="UP000647133">
    <property type="component" value="Unassembled WGS sequence"/>
</dbReference>
<dbReference type="InterPro" id="IPR024079">
    <property type="entry name" value="MetalloPept_cat_dom_sf"/>
</dbReference>
<accession>A0ABR9AGA7</accession>
<dbReference type="EMBL" id="JACYTQ010000001">
    <property type="protein sequence ID" value="MBD8487266.1"/>
    <property type="molecule type" value="Genomic_DNA"/>
</dbReference>
<evidence type="ECO:0000259" key="3">
    <source>
        <dbReference type="Pfam" id="PF17148"/>
    </source>
</evidence>
<protein>
    <submittedName>
        <fullName evidence="4">Zinc-dependent metalloprotease</fullName>
    </submittedName>
</protein>
<keyword evidence="4" id="KW-0378">Hydrolase</keyword>
<dbReference type="GO" id="GO:0008237">
    <property type="term" value="F:metallopeptidase activity"/>
    <property type="evidence" value="ECO:0007669"/>
    <property type="project" value="UniProtKB-KW"/>
</dbReference>
<evidence type="ECO:0000313" key="5">
    <source>
        <dbReference type="Proteomes" id="UP000647133"/>
    </source>
</evidence>
<dbReference type="InterPro" id="IPR034032">
    <property type="entry name" value="Zn_MMP-like_bac"/>
</dbReference>
<dbReference type="InterPro" id="IPR032534">
    <property type="entry name" value="EcxA_zinc-bd"/>
</dbReference>
<feature type="chain" id="PRO_5045243444" evidence="1">
    <location>
        <begin position="29"/>
        <end position="833"/>
    </location>
</feature>
<reference evidence="4 5" key="1">
    <citation type="submission" date="2020-09" db="EMBL/GenBank/DDBJ databases">
        <title>Echinicola sp. CAU 1574 isolated from sand of Sido Beach.</title>
        <authorList>
            <person name="Kim W."/>
        </authorList>
    </citation>
    <scope>NUCLEOTIDE SEQUENCE [LARGE SCALE GENOMIC DNA]</scope>
    <source>
        <strain evidence="4 5">CAU 1574</strain>
    </source>
</reference>
<keyword evidence="1" id="KW-0732">Signal</keyword>
<name>A0ABR9AGA7_9BACT</name>
<comment type="caution">
    <text evidence="4">The sequence shown here is derived from an EMBL/GenBank/DDBJ whole genome shotgun (WGS) entry which is preliminary data.</text>
</comment>
<dbReference type="PANTHER" id="PTHR38478">
    <property type="entry name" value="PEPTIDASE M1A AND M12B"/>
    <property type="match status" value="1"/>
</dbReference>
<dbReference type="Pfam" id="PF16313">
    <property type="entry name" value="DUF4953"/>
    <property type="match status" value="1"/>
</dbReference>
<sequence length="833" mass="93280">MNNVLSKLLKVLPLLILMAQLSPFDAFSQQKSRPSINDFTAEMEKQDGFYPLYWDENTGKIWLEITALDQEILYYPSLAAGLGSNDIGLDRGKLSGAHVVSFRKSGKKLLMTESNYDYRAITDNKMEKRAVQESFAESILWGFEISAESGNHYLVDATEFALQDAVGAIQSISRSNQGNYKVDPKRSAIYTPRTKAFPKNTEIEATITLEGSKAGSYLRSVTPTPDAVTLRMHHSFVELPDDGYTPRLFDPRAGVNAVSFYDFATPINESIVKRYIRRHRLIKKNPGPAPSEVVEPIIYYIDPGTPEPIRSALMEGTSWWAEAFESAGFINAFQVKLLPDEADPMDIRYNLVQWVHRSTRGWSYGGGITDPRTGEIIKGKVTLGSLRVRQDFLIAQGLIARYLETGEIEDEAMLEMALARMRQLAAHEVGHTLGLPHNYIASAHNRASVMDYPHPSVKFKDDNSLDLSDAYAVGIGEWDKVAIQMAYAEFPSGADEQTEISKMVESYRKKGLDFLSDQDARPTGSAHPKTHLWDNGESAVDELDHVMEVRKYVLDRFNEKKIKMGQPLATLEEVFVPIYLFHRYQVEAAAKLIAGVNYQYTLRGDGGEAVKPVSAEEQVRATESLMATLNPKALAVPHRVYENIPPRPYGFSANARETFQGKTGLTFDPLAPAHVAADLTLSLVLDPQRASRLVAQHAINENLPGLVEIIDIMIKEISNFNMPSEIEASSYEQEIKRTVEKIFLQHLINLYKSKQASEQARSIARYGISKLEFSIQPGGKEQNAHKNYCQKLINQMDREILDPVELMSPIPTPDGSPIGSESYEWLSPICTEQ</sequence>
<dbReference type="Pfam" id="PF17148">
    <property type="entry name" value="DUF5117"/>
    <property type="match status" value="1"/>
</dbReference>
<organism evidence="4 5">
    <name type="scientific">Echinicola arenosa</name>
    <dbReference type="NCBI Taxonomy" id="2774144"/>
    <lineage>
        <taxon>Bacteria</taxon>
        <taxon>Pseudomonadati</taxon>
        <taxon>Bacteroidota</taxon>
        <taxon>Cytophagia</taxon>
        <taxon>Cytophagales</taxon>
        <taxon>Cyclobacteriaceae</taxon>
        <taxon>Echinicola</taxon>
    </lineage>
</organism>
<feature type="domain" description="EcxA zinc-binding" evidence="2">
    <location>
        <begin position="411"/>
        <end position="718"/>
    </location>
</feature>